<keyword evidence="5" id="KW-1185">Reference proteome</keyword>
<dbReference type="Pfam" id="PF00550">
    <property type="entry name" value="PP-binding"/>
    <property type="match status" value="1"/>
</dbReference>
<dbReference type="InterPro" id="IPR006162">
    <property type="entry name" value="Ppantetheine_attach_site"/>
</dbReference>
<evidence type="ECO:0000259" key="3">
    <source>
        <dbReference type="PROSITE" id="PS50075"/>
    </source>
</evidence>
<name>A0ABT3GB04_9BACT</name>
<evidence type="ECO:0000256" key="2">
    <source>
        <dbReference type="ARBA" id="ARBA00022553"/>
    </source>
</evidence>
<keyword evidence="2" id="KW-0597">Phosphoprotein</keyword>
<gene>
    <name evidence="4" type="ORF">OJ996_25805</name>
</gene>
<dbReference type="PROSITE" id="PS50075">
    <property type="entry name" value="CARRIER"/>
    <property type="match status" value="1"/>
</dbReference>
<evidence type="ECO:0000313" key="4">
    <source>
        <dbReference type="EMBL" id="MCW1917031.1"/>
    </source>
</evidence>
<sequence length="82" mass="8753">MTAAPTPQEVIEMLREEGIADLPDGFPVEGDLFAAGMDSMAVMQLIVIAEEKFGAVIAPQDADRENLGTPRDLAALIGRRQA</sequence>
<organism evidence="4 5">
    <name type="scientific">Luteolibacter rhizosphaerae</name>
    <dbReference type="NCBI Taxonomy" id="2989719"/>
    <lineage>
        <taxon>Bacteria</taxon>
        <taxon>Pseudomonadati</taxon>
        <taxon>Verrucomicrobiota</taxon>
        <taxon>Verrucomicrobiia</taxon>
        <taxon>Verrucomicrobiales</taxon>
        <taxon>Verrucomicrobiaceae</taxon>
        <taxon>Luteolibacter</taxon>
    </lineage>
</organism>
<dbReference type="InterPro" id="IPR009081">
    <property type="entry name" value="PP-bd_ACP"/>
</dbReference>
<dbReference type="Proteomes" id="UP001165653">
    <property type="component" value="Unassembled WGS sequence"/>
</dbReference>
<protein>
    <submittedName>
        <fullName evidence="4">Acyl carrier protein</fullName>
    </submittedName>
</protein>
<dbReference type="SUPFAM" id="SSF47336">
    <property type="entry name" value="ACP-like"/>
    <property type="match status" value="1"/>
</dbReference>
<proteinExistence type="predicted"/>
<dbReference type="InterPro" id="IPR036736">
    <property type="entry name" value="ACP-like_sf"/>
</dbReference>
<accession>A0ABT3GB04</accession>
<reference evidence="4" key="1">
    <citation type="submission" date="2022-10" db="EMBL/GenBank/DDBJ databases">
        <title>Luteolibacter sp. GHJ8, whole genome shotgun sequencing project.</title>
        <authorList>
            <person name="Zhao G."/>
            <person name="Shen L."/>
        </authorList>
    </citation>
    <scope>NUCLEOTIDE SEQUENCE</scope>
    <source>
        <strain evidence="4">GHJ8</strain>
    </source>
</reference>
<dbReference type="EMBL" id="JAPDDR010000024">
    <property type="protein sequence ID" value="MCW1917031.1"/>
    <property type="molecule type" value="Genomic_DNA"/>
</dbReference>
<evidence type="ECO:0000256" key="1">
    <source>
        <dbReference type="ARBA" id="ARBA00022450"/>
    </source>
</evidence>
<comment type="caution">
    <text evidence="4">The sequence shown here is derived from an EMBL/GenBank/DDBJ whole genome shotgun (WGS) entry which is preliminary data.</text>
</comment>
<keyword evidence="1" id="KW-0596">Phosphopantetheine</keyword>
<dbReference type="PROSITE" id="PS00012">
    <property type="entry name" value="PHOSPHOPANTETHEINE"/>
    <property type="match status" value="1"/>
</dbReference>
<dbReference type="RefSeq" id="WP_264516651.1">
    <property type="nucleotide sequence ID" value="NZ_JAPDDR010000024.1"/>
</dbReference>
<dbReference type="Gene3D" id="1.10.1200.10">
    <property type="entry name" value="ACP-like"/>
    <property type="match status" value="1"/>
</dbReference>
<evidence type="ECO:0000313" key="5">
    <source>
        <dbReference type="Proteomes" id="UP001165653"/>
    </source>
</evidence>
<feature type="domain" description="Carrier" evidence="3">
    <location>
        <begin position="4"/>
        <end position="81"/>
    </location>
</feature>